<protein>
    <submittedName>
        <fullName evidence="3">Cell number regulator 8</fullName>
    </submittedName>
</protein>
<dbReference type="OrthoDB" id="1045822at2759"/>
<dbReference type="InterPro" id="IPR006461">
    <property type="entry name" value="PLAC_motif_containing"/>
</dbReference>
<evidence type="ECO:0000313" key="3">
    <source>
        <dbReference type="RefSeq" id="XP_018847884.2"/>
    </source>
</evidence>
<feature type="compositionally biased region" description="Low complexity" evidence="1">
    <location>
        <begin position="1"/>
        <end position="10"/>
    </location>
</feature>
<dbReference type="RefSeq" id="XP_018847884.2">
    <property type="nucleotide sequence ID" value="XM_018992339.2"/>
</dbReference>
<feature type="compositionally biased region" description="Basic and acidic residues" evidence="1">
    <location>
        <begin position="28"/>
        <end position="44"/>
    </location>
</feature>
<accession>A0A2I4GVF8</accession>
<dbReference type="STRING" id="51240.A0A2I4GVF8"/>
<organism evidence="2 3">
    <name type="scientific">Juglans regia</name>
    <name type="common">English walnut</name>
    <dbReference type="NCBI Taxonomy" id="51240"/>
    <lineage>
        <taxon>Eukaryota</taxon>
        <taxon>Viridiplantae</taxon>
        <taxon>Streptophyta</taxon>
        <taxon>Embryophyta</taxon>
        <taxon>Tracheophyta</taxon>
        <taxon>Spermatophyta</taxon>
        <taxon>Magnoliopsida</taxon>
        <taxon>eudicotyledons</taxon>
        <taxon>Gunneridae</taxon>
        <taxon>Pentapetalae</taxon>
        <taxon>rosids</taxon>
        <taxon>fabids</taxon>
        <taxon>Fagales</taxon>
        <taxon>Juglandaceae</taxon>
        <taxon>Juglans</taxon>
    </lineage>
</organism>
<evidence type="ECO:0000256" key="1">
    <source>
        <dbReference type="SAM" id="MobiDB-lite"/>
    </source>
</evidence>
<dbReference type="FunCoup" id="A0A2I4GVF8">
    <property type="interactions" value="217"/>
</dbReference>
<dbReference type="KEGG" id="jre:109011228"/>
<name>A0A2I4GVF8_JUGRE</name>
<dbReference type="Pfam" id="PF04749">
    <property type="entry name" value="PLAC8"/>
    <property type="match status" value="1"/>
</dbReference>
<sequence>MADNNNNNVNYEESSPLLSKQVVEGVEDDAKKASKPIDAKDEKVTVSPAAKAPAPVPGNFGGHGWTANGLPLGHGSVVGEPMGRTQWNSSIFACLGRNDEFCSSDLEVCLLGSVAPCVLYGGNVERLGSSPGTFGNHCLSYSGLYLIGNSIFGGNFLAPWFSYTSRTAIRRMFNLEGSCEALHRSCGCCGSFLEDEVQREQCESACDFATHVFCHVCALCQEGRELRRRLPHPGFKAQPFLVMIPPGEQTMGRAA</sequence>
<gene>
    <name evidence="3" type="primary">LOC109011228</name>
</gene>
<reference evidence="3" key="1">
    <citation type="submission" date="2025-08" db="UniProtKB">
        <authorList>
            <consortium name="RefSeq"/>
        </authorList>
    </citation>
    <scope>IDENTIFICATION</scope>
    <source>
        <tissue evidence="3">Leaves</tissue>
    </source>
</reference>
<proteinExistence type="predicted"/>
<dbReference type="Gramene" id="Jr03_22010_p1">
    <property type="protein sequence ID" value="cds.Jr03_22010_p1"/>
    <property type="gene ID" value="Jr03_22010"/>
</dbReference>
<dbReference type="PANTHER" id="PTHR15907">
    <property type="entry name" value="DUF614 FAMILY PROTEIN-RELATED"/>
    <property type="match status" value="1"/>
</dbReference>
<dbReference type="Gramene" id="Jr03_22000_p1">
    <property type="protein sequence ID" value="cds.Jr03_22000_p1"/>
    <property type="gene ID" value="Jr03_22000"/>
</dbReference>
<dbReference type="GeneID" id="109011228"/>
<keyword evidence="2" id="KW-1185">Reference proteome</keyword>
<dbReference type="AlphaFoldDB" id="A0A2I4GVF8"/>
<evidence type="ECO:0000313" key="2">
    <source>
        <dbReference type="Proteomes" id="UP000235220"/>
    </source>
</evidence>
<dbReference type="Proteomes" id="UP000235220">
    <property type="component" value="Chromosome 3"/>
</dbReference>
<feature type="region of interest" description="Disordered" evidence="1">
    <location>
        <begin position="1"/>
        <end position="52"/>
    </location>
</feature>